<dbReference type="InterPro" id="IPR007248">
    <property type="entry name" value="Mpv17_PMP22"/>
</dbReference>
<dbReference type="STRING" id="268505.A0A2A9PLD1"/>
<evidence type="ECO:0000313" key="9">
    <source>
        <dbReference type="Proteomes" id="UP000037136"/>
    </source>
</evidence>
<proteinExistence type="inferred from homology"/>
<protein>
    <submittedName>
        <fullName evidence="8">Uncharacterized protein</fullName>
    </submittedName>
</protein>
<keyword evidence="3" id="KW-0812">Transmembrane</keyword>
<keyword evidence="9" id="KW-1185">Reference proteome</keyword>
<comment type="caution">
    <text evidence="8">The sequence shown here is derived from an EMBL/GenBank/DDBJ whole genome shotgun (WGS) entry which is preliminary data.</text>
</comment>
<organism evidence="8 9">
    <name type="scientific">Ophiocordyceps unilateralis</name>
    <name type="common">Zombie-ant fungus</name>
    <name type="synonym">Torrubia unilateralis</name>
    <dbReference type="NCBI Taxonomy" id="268505"/>
    <lineage>
        <taxon>Eukaryota</taxon>
        <taxon>Fungi</taxon>
        <taxon>Dikarya</taxon>
        <taxon>Ascomycota</taxon>
        <taxon>Pezizomycotina</taxon>
        <taxon>Sordariomycetes</taxon>
        <taxon>Hypocreomycetidae</taxon>
        <taxon>Hypocreales</taxon>
        <taxon>Ophiocordycipitaceae</taxon>
        <taxon>Ophiocordyceps</taxon>
    </lineage>
</organism>
<keyword evidence="4" id="KW-1133">Transmembrane helix</keyword>
<dbReference type="GO" id="GO:0005778">
    <property type="term" value="C:peroxisomal membrane"/>
    <property type="evidence" value="ECO:0007669"/>
    <property type="project" value="TreeGrafter"/>
</dbReference>
<feature type="chain" id="PRO_5012541097" evidence="7">
    <location>
        <begin position="25"/>
        <end position="209"/>
    </location>
</feature>
<name>A0A2A9PLD1_OPHUN</name>
<evidence type="ECO:0000256" key="2">
    <source>
        <dbReference type="ARBA" id="ARBA00006824"/>
    </source>
</evidence>
<evidence type="ECO:0000256" key="4">
    <source>
        <dbReference type="ARBA" id="ARBA00022989"/>
    </source>
</evidence>
<evidence type="ECO:0000256" key="5">
    <source>
        <dbReference type="ARBA" id="ARBA00023136"/>
    </source>
</evidence>
<sequence>MALPPLVTATLQAALLGALSNVLAQLLAARGTTESTTKAGDNSVDWIPVLQFLLFSIVSTPPNFLWQEFLESTYPAHPRKNDKSLSIYNTIAKFVLDQTVGAVVNTLLFSLFIHALQDAMASAPRIASLPAAVAYLARPGAVDLARVDTAAVVEAARRDFWPVVVAGLKVWPAVSLLNFTVVKTVPARNLVGALAGVAWGIYMSTMAAQ</sequence>
<dbReference type="AlphaFoldDB" id="A0A2A9PLD1"/>
<evidence type="ECO:0000256" key="6">
    <source>
        <dbReference type="RuleBase" id="RU363053"/>
    </source>
</evidence>
<keyword evidence="7" id="KW-0732">Signal</keyword>
<gene>
    <name evidence="8" type="ORF">XA68_16503</name>
</gene>
<reference evidence="8 9" key="2">
    <citation type="journal article" date="2017" name="Sci. Rep.">
        <title>Ant-infecting Ophiocordyceps genomes reveal a high diversity of potential behavioral manipulation genes and a possible major role for enterotoxins.</title>
        <authorList>
            <person name="de Bekker C."/>
            <person name="Ohm R.A."/>
            <person name="Evans H.C."/>
            <person name="Brachmann A."/>
            <person name="Hughes D.P."/>
        </authorList>
    </citation>
    <scope>NUCLEOTIDE SEQUENCE [LARGE SCALE GENOMIC DNA]</scope>
    <source>
        <strain evidence="8 9">SC16a</strain>
    </source>
</reference>
<dbReference type="OrthoDB" id="10267969at2759"/>
<reference evidence="8 9" key="1">
    <citation type="journal article" date="2015" name="BMC Genomics">
        <title>Gene expression during zombie ant biting behavior reflects the complexity underlying fungal parasitic behavioral manipulation.</title>
        <authorList>
            <person name="de Bekker C."/>
            <person name="Ohm R.A."/>
            <person name="Loreto R.G."/>
            <person name="Sebastian A."/>
            <person name="Albert I."/>
            <person name="Merrow M."/>
            <person name="Brachmann A."/>
            <person name="Hughes D.P."/>
        </authorList>
    </citation>
    <scope>NUCLEOTIDE SEQUENCE [LARGE SCALE GENOMIC DNA]</scope>
    <source>
        <strain evidence="8 9">SC16a</strain>
    </source>
</reference>
<evidence type="ECO:0000256" key="7">
    <source>
        <dbReference type="SAM" id="SignalP"/>
    </source>
</evidence>
<evidence type="ECO:0000256" key="3">
    <source>
        <dbReference type="ARBA" id="ARBA00022692"/>
    </source>
</evidence>
<dbReference type="Pfam" id="PF04117">
    <property type="entry name" value="Mpv17_PMP22"/>
    <property type="match status" value="1"/>
</dbReference>
<evidence type="ECO:0000256" key="1">
    <source>
        <dbReference type="ARBA" id="ARBA00004141"/>
    </source>
</evidence>
<keyword evidence="5" id="KW-0472">Membrane</keyword>
<dbReference type="PANTHER" id="PTHR11266:SF80">
    <property type="entry name" value="PEROXISOMAL MEMBRANE PROTEIN 2"/>
    <property type="match status" value="1"/>
</dbReference>
<dbReference type="Proteomes" id="UP000037136">
    <property type="component" value="Unassembled WGS sequence"/>
</dbReference>
<dbReference type="EMBL" id="LAZP02000058">
    <property type="protein sequence ID" value="PFH61703.1"/>
    <property type="molecule type" value="Genomic_DNA"/>
</dbReference>
<feature type="signal peptide" evidence="7">
    <location>
        <begin position="1"/>
        <end position="24"/>
    </location>
</feature>
<comment type="similarity">
    <text evidence="2 6">Belongs to the peroxisomal membrane protein PXMP2/4 family.</text>
</comment>
<comment type="subcellular location">
    <subcellularLocation>
        <location evidence="1">Membrane</location>
        <topology evidence="1">Multi-pass membrane protein</topology>
    </subcellularLocation>
</comment>
<accession>A0A2A9PLD1</accession>
<dbReference type="PANTHER" id="PTHR11266">
    <property type="entry name" value="PEROXISOMAL MEMBRANE PROTEIN 2, PXMP2 MPV17"/>
    <property type="match status" value="1"/>
</dbReference>
<evidence type="ECO:0000313" key="8">
    <source>
        <dbReference type="EMBL" id="PFH61703.1"/>
    </source>
</evidence>